<evidence type="ECO:0000256" key="2">
    <source>
        <dbReference type="ARBA" id="ARBA00012944"/>
    </source>
</evidence>
<dbReference type="GO" id="GO:0016020">
    <property type="term" value="C:membrane"/>
    <property type="evidence" value="ECO:0007669"/>
    <property type="project" value="UniProtKB-SubCell"/>
</dbReference>
<gene>
    <name evidence="9" type="primary">ND2</name>
</gene>
<feature type="transmembrane region" description="Helical" evidence="7">
    <location>
        <begin position="46"/>
        <end position="72"/>
    </location>
</feature>
<geneLocation type="mitochondrion" evidence="9"/>
<name>A0A0U3PND1_9CNID</name>
<dbReference type="EMBL" id="KT001202">
    <property type="protein sequence ID" value="ALV25652.1"/>
    <property type="molecule type" value="Genomic_DNA"/>
</dbReference>
<feature type="domain" description="NADH:quinone oxidoreductase/Mrp antiporter transmembrane" evidence="8">
    <location>
        <begin position="12"/>
        <end position="307"/>
    </location>
</feature>
<feature type="transmembrane region" description="Helical" evidence="7">
    <location>
        <begin position="293"/>
        <end position="314"/>
    </location>
</feature>
<comment type="subcellular location">
    <subcellularLocation>
        <location evidence="1">Membrane</location>
        <topology evidence="1">Multi-pass membrane protein</topology>
    </subcellularLocation>
</comment>
<organism evidence="9">
    <name type="scientific">Acropora aculeus</name>
    <dbReference type="NCBI Taxonomy" id="287157"/>
    <lineage>
        <taxon>Eukaryota</taxon>
        <taxon>Metazoa</taxon>
        <taxon>Cnidaria</taxon>
        <taxon>Anthozoa</taxon>
        <taxon>Hexacorallia</taxon>
        <taxon>Scleractinia</taxon>
        <taxon>Astrocoeniina</taxon>
        <taxon>Acroporidae</taxon>
        <taxon>Acropora</taxon>
    </lineage>
</organism>
<proteinExistence type="predicted"/>
<keyword evidence="4 7" id="KW-1133">Transmembrane helix</keyword>
<dbReference type="EC" id="7.1.1.2" evidence="2"/>
<keyword evidence="5 7" id="KW-0472">Membrane</keyword>
<evidence type="ECO:0000256" key="6">
    <source>
        <dbReference type="ARBA" id="ARBA00049551"/>
    </source>
</evidence>
<feature type="transmembrane region" description="Helical" evidence="7">
    <location>
        <begin position="220"/>
        <end position="247"/>
    </location>
</feature>
<comment type="catalytic activity">
    <reaction evidence="6">
        <text>a ubiquinone + NADH + 5 H(+)(in) = a ubiquinol + NAD(+) + 4 H(+)(out)</text>
        <dbReference type="Rhea" id="RHEA:29091"/>
        <dbReference type="Rhea" id="RHEA-COMP:9565"/>
        <dbReference type="Rhea" id="RHEA-COMP:9566"/>
        <dbReference type="ChEBI" id="CHEBI:15378"/>
        <dbReference type="ChEBI" id="CHEBI:16389"/>
        <dbReference type="ChEBI" id="CHEBI:17976"/>
        <dbReference type="ChEBI" id="CHEBI:57540"/>
        <dbReference type="ChEBI" id="CHEBI:57945"/>
        <dbReference type="EC" id="7.1.1.2"/>
    </reaction>
</comment>
<evidence type="ECO:0000256" key="7">
    <source>
        <dbReference type="SAM" id="Phobius"/>
    </source>
</evidence>
<accession>A0A0U3PND1</accession>
<evidence type="ECO:0000259" key="8">
    <source>
        <dbReference type="Pfam" id="PF00361"/>
    </source>
</evidence>
<feature type="transmembrane region" description="Helical" evidence="7">
    <location>
        <begin position="192"/>
        <end position="208"/>
    </location>
</feature>
<feature type="transmembrane region" description="Helical" evidence="7">
    <location>
        <begin position="112"/>
        <end position="132"/>
    </location>
</feature>
<dbReference type="PANTHER" id="PTHR22773">
    <property type="entry name" value="NADH DEHYDROGENASE"/>
    <property type="match status" value="1"/>
</dbReference>
<evidence type="ECO:0000256" key="3">
    <source>
        <dbReference type="ARBA" id="ARBA00022692"/>
    </source>
</evidence>
<dbReference type="GO" id="GO:0008137">
    <property type="term" value="F:NADH dehydrogenase (ubiquinone) activity"/>
    <property type="evidence" value="ECO:0007669"/>
    <property type="project" value="UniProtKB-EC"/>
</dbReference>
<keyword evidence="3 7" id="KW-0812">Transmembrane</keyword>
<protein>
    <recommendedName>
        <fullName evidence="2">NADH:ubiquinone reductase (H(+)-translocating)</fullName>
        <ecNumber evidence="2">7.1.1.2</ecNumber>
    </recommendedName>
</protein>
<dbReference type="InterPro" id="IPR001750">
    <property type="entry name" value="ND/Mrp_TM"/>
</dbReference>
<evidence type="ECO:0000256" key="5">
    <source>
        <dbReference type="ARBA" id="ARBA00023136"/>
    </source>
</evidence>
<evidence type="ECO:0000313" key="9">
    <source>
        <dbReference type="EMBL" id="ALV25652.1"/>
    </source>
</evidence>
<reference evidence="9" key="1">
    <citation type="journal article" date="2015" name="Mitochondrial DNA">
        <title>The complete mitochondrial genome of Acropora aculeus (cnidaria, scleractinia, acroporidae).</title>
        <authorList>
            <person name="Zhang Y."/>
            <person name="Yu X."/>
            <person name="Zhou Z."/>
            <person name="Huang B."/>
        </authorList>
    </citation>
    <scope>NUCLEOTIDE SEQUENCE</scope>
</reference>
<dbReference type="Pfam" id="PF00361">
    <property type="entry name" value="Proton_antipo_M"/>
    <property type="match status" value="1"/>
</dbReference>
<feature type="transmembrane region" description="Helical" evidence="7">
    <location>
        <begin position="259"/>
        <end position="281"/>
    </location>
</feature>
<evidence type="ECO:0000256" key="4">
    <source>
        <dbReference type="ARBA" id="ARBA00022989"/>
    </source>
</evidence>
<feature type="transmembrane region" description="Helical" evidence="7">
    <location>
        <begin position="346"/>
        <end position="367"/>
    </location>
</feature>
<dbReference type="AlphaFoldDB" id="A0A0U3PND1"/>
<evidence type="ECO:0000256" key="1">
    <source>
        <dbReference type="ARBA" id="ARBA00004141"/>
    </source>
</evidence>
<feature type="transmembrane region" description="Helical" evidence="7">
    <location>
        <begin position="152"/>
        <end position="180"/>
    </location>
</feature>
<keyword evidence="9" id="KW-0496">Mitochondrion</keyword>
<sequence length="378" mass="40368">MVALGGLCLVSSSNWLSVYLAIELSTLSLFILVAQKGGSGQSAEAGLKYFVLGALSSGLFLFGCALLCGFTGGTHISYINLVLNPGLGFSELRIPIGSLLGFSELRIPIGSLLIVVSLLFKLSAAPFHMWAPDVYDGAPTTTTALLATVPKVGYFSILVSIGSAVNILLVGALFSMVVGAIGALNQTKVKRLLAYSGVGHMGFVLWGIEVGSFESIQASLIYVVLYVVMSICVFAIILTLGAAKNLIVEFSGLSRRLSVLALTLALTFLSIAGIPPLVGFWGKWLVLLSGVVYQYYLVFLLAVMCSVVAGVYYVRIVKIIYFQASFSLLISSKVLRKENWINLRKALLIGAGLYVIGFTMLSPNLWLQLAHWAVGGLF</sequence>
<feature type="transmembrane region" description="Helical" evidence="7">
    <location>
        <begin position="15"/>
        <end position="34"/>
    </location>
</feature>